<feature type="domain" description="Rieske" evidence="13">
    <location>
        <begin position="154"/>
        <end position="252"/>
    </location>
</feature>
<dbReference type="Pfam" id="PF00355">
    <property type="entry name" value="Rieske"/>
    <property type="match status" value="1"/>
</dbReference>
<evidence type="ECO:0000256" key="3">
    <source>
        <dbReference type="ARBA" id="ARBA00022692"/>
    </source>
</evidence>
<dbReference type="CDD" id="cd03470">
    <property type="entry name" value="Rieske_cytochrome_bc1"/>
    <property type="match status" value="1"/>
</dbReference>
<keyword evidence="11" id="KW-0249">Electron transport</keyword>
<dbReference type="eggNOG" id="KOG1671">
    <property type="taxonomic scope" value="Eukaryota"/>
</dbReference>
<keyword evidence="7" id="KW-0408">Iron</keyword>
<evidence type="ECO:0000256" key="12">
    <source>
        <dbReference type="RuleBase" id="RU004495"/>
    </source>
</evidence>
<protein>
    <recommendedName>
        <fullName evidence="11">Cytochrome b-c1 complex subunit Rieske, mitochondrial</fullName>
        <ecNumber evidence="11">7.1.1.8</ecNumber>
    </recommendedName>
</protein>
<name>A0A1I7VJZ5_LOALO</name>
<evidence type="ECO:0000313" key="15">
    <source>
        <dbReference type="WBParaSite" id="EN70_3408"/>
    </source>
</evidence>
<evidence type="ECO:0000256" key="2">
    <source>
        <dbReference type="ARBA" id="ARBA00010651"/>
    </source>
</evidence>
<proteinExistence type="inferred from homology"/>
<dbReference type="InParanoid" id="A0A1I7VJZ5"/>
<sequence>MVTMKRLNLIVCNIGNGGIATSPASRVLQQEVKKHSYRSFLYSLPVKPLCDLSLPICRFAHSDVRFPDISDQRGITNPTKAASSTENIRRSVRQGIIFGVGGAIYLMMTTKLVQTVAYFKNMPADQVALGTTQINLDEVHEGQCKVFNWRGKPLFVKHRTEEEIEEARNVKLSELRDPEEDSARVKRPEWLILIAICSHLGCVPIHGKGEYDAWLCPCHSSSFDKSGRIRSGPAPNNLEVPPYKFYDDHTVVIGEE</sequence>
<dbReference type="GO" id="GO:0005743">
    <property type="term" value="C:mitochondrial inner membrane"/>
    <property type="evidence" value="ECO:0007669"/>
    <property type="project" value="UniProtKB-SubCell"/>
</dbReference>
<keyword evidence="4" id="KW-0001">2Fe-2S</keyword>
<keyword evidence="6" id="KW-1133">Transmembrane helix</keyword>
<dbReference type="EC" id="7.1.1.8" evidence="11"/>
<dbReference type="GO" id="GO:0051537">
    <property type="term" value="F:2 iron, 2 sulfur cluster binding"/>
    <property type="evidence" value="ECO:0007669"/>
    <property type="project" value="UniProtKB-KW"/>
</dbReference>
<keyword evidence="14" id="KW-1185">Reference proteome</keyword>
<keyword evidence="12" id="KW-0679">Respiratory chain</keyword>
<evidence type="ECO:0000256" key="6">
    <source>
        <dbReference type="ARBA" id="ARBA00022989"/>
    </source>
</evidence>
<dbReference type="PANTHER" id="PTHR10134">
    <property type="entry name" value="CYTOCHROME B-C1 COMPLEX SUBUNIT RIESKE, MITOCHONDRIAL"/>
    <property type="match status" value="1"/>
</dbReference>
<comment type="similarity">
    <text evidence="2">Belongs to the Rieske iron-sulfur protein family.</text>
</comment>
<dbReference type="AlphaFoldDB" id="A0A1I7VJZ5"/>
<dbReference type="NCBIfam" id="TIGR01416">
    <property type="entry name" value="Rieske_proteo"/>
    <property type="match status" value="1"/>
</dbReference>
<keyword evidence="12" id="KW-0496">Mitochondrion</keyword>
<dbReference type="PRINTS" id="PR00162">
    <property type="entry name" value="RIESKE"/>
</dbReference>
<dbReference type="InterPro" id="IPR006317">
    <property type="entry name" value="Ubiquinol_cyt_c_Rdtase_Fe-S-su"/>
</dbReference>
<dbReference type="GO" id="GO:0008121">
    <property type="term" value="F:quinol-cytochrome-c reductase activity"/>
    <property type="evidence" value="ECO:0007669"/>
    <property type="project" value="UniProtKB-EC"/>
</dbReference>
<gene>
    <name evidence="15" type="primary">LOAG_08023</name>
</gene>
<accession>A0A1I7VJZ5</accession>
<dbReference type="WBParaSite" id="EN70_3408">
    <property type="protein sequence ID" value="EN70_3408"/>
    <property type="gene ID" value="EN70_3408"/>
</dbReference>
<organism evidence="14 15">
    <name type="scientific">Loa loa</name>
    <name type="common">Eye worm</name>
    <name type="synonym">Filaria loa</name>
    <dbReference type="NCBI Taxonomy" id="7209"/>
    <lineage>
        <taxon>Eukaryota</taxon>
        <taxon>Metazoa</taxon>
        <taxon>Ecdysozoa</taxon>
        <taxon>Nematoda</taxon>
        <taxon>Chromadorea</taxon>
        <taxon>Rhabditida</taxon>
        <taxon>Spirurina</taxon>
        <taxon>Spiruromorpha</taxon>
        <taxon>Filarioidea</taxon>
        <taxon>Onchocercidae</taxon>
        <taxon>Loa</taxon>
    </lineage>
</organism>
<evidence type="ECO:0000256" key="10">
    <source>
        <dbReference type="ARBA" id="ARBA00023157"/>
    </source>
</evidence>
<keyword evidence="3" id="KW-0812">Transmembrane</keyword>
<dbReference type="SUPFAM" id="SSF50022">
    <property type="entry name" value="ISP domain"/>
    <property type="match status" value="1"/>
</dbReference>
<reference evidence="14" key="1">
    <citation type="submission" date="2012-04" db="EMBL/GenBank/DDBJ databases">
        <title>The Genome Sequence of Loa loa.</title>
        <authorList>
            <consortium name="The Broad Institute Genome Sequencing Platform"/>
            <consortium name="Broad Institute Genome Sequencing Center for Infectious Disease"/>
            <person name="Nutman T.B."/>
            <person name="Fink D.L."/>
            <person name="Russ C."/>
            <person name="Young S."/>
            <person name="Zeng Q."/>
            <person name="Gargeya S."/>
            <person name="Alvarado L."/>
            <person name="Berlin A."/>
            <person name="Chapman S.B."/>
            <person name="Chen Z."/>
            <person name="Freedman E."/>
            <person name="Gellesch M."/>
            <person name="Goldberg J."/>
            <person name="Griggs A."/>
            <person name="Gujja S."/>
            <person name="Heilman E.R."/>
            <person name="Heiman D."/>
            <person name="Howarth C."/>
            <person name="Mehta T."/>
            <person name="Neiman D."/>
            <person name="Pearson M."/>
            <person name="Roberts A."/>
            <person name="Saif S."/>
            <person name="Shea T."/>
            <person name="Shenoy N."/>
            <person name="Sisk P."/>
            <person name="Stolte C."/>
            <person name="Sykes S."/>
            <person name="White J."/>
            <person name="Yandava C."/>
            <person name="Haas B."/>
            <person name="Henn M.R."/>
            <person name="Nusbaum C."/>
            <person name="Birren B."/>
        </authorList>
    </citation>
    <scope>NUCLEOTIDE SEQUENCE [LARGE SCALE GENOMIC DNA]</scope>
</reference>
<dbReference type="InterPro" id="IPR036922">
    <property type="entry name" value="Rieske_2Fe-2S_sf"/>
</dbReference>
<keyword evidence="10" id="KW-1015">Disulfide bond</keyword>
<dbReference type="InterPro" id="IPR004192">
    <property type="entry name" value="Rieske_TM"/>
</dbReference>
<dbReference type="InterPro" id="IPR005805">
    <property type="entry name" value="Rieske_Fe-S_prot_C"/>
</dbReference>
<dbReference type="OrthoDB" id="1637982at2759"/>
<evidence type="ECO:0000256" key="9">
    <source>
        <dbReference type="ARBA" id="ARBA00023136"/>
    </source>
</evidence>
<evidence type="ECO:0000256" key="11">
    <source>
        <dbReference type="RuleBase" id="RU004494"/>
    </source>
</evidence>
<keyword evidence="5" id="KW-0479">Metal-binding</keyword>
<keyword evidence="11" id="KW-0813">Transport</keyword>
<evidence type="ECO:0000256" key="1">
    <source>
        <dbReference type="ARBA" id="ARBA00004167"/>
    </source>
</evidence>
<dbReference type="FunFam" id="2.102.10.10:FF:000001">
    <property type="entry name" value="Cytochrome b-c1 complex subunit Rieske, mitochondrial"/>
    <property type="match status" value="1"/>
</dbReference>
<evidence type="ECO:0000256" key="5">
    <source>
        <dbReference type="ARBA" id="ARBA00022723"/>
    </source>
</evidence>
<keyword evidence="8" id="KW-0411">Iron-sulfur</keyword>
<comment type="catalytic activity">
    <reaction evidence="11">
        <text>a quinol + 2 Fe(III)-[cytochrome c](out) = a quinone + 2 Fe(II)-[cytochrome c](out) + 2 H(+)(out)</text>
        <dbReference type="Rhea" id="RHEA:11484"/>
        <dbReference type="Rhea" id="RHEA-COMP:10350"/>
        <dbReference type="Rhea" id="RHEA-COMP:14399"/>
        <dbReference type="ChEBI" id="CHEBI:15378"/>
        <dbReference type="ChEBI" id="CHEBI:24646"/>
        <dbReference type="ChEBI" id="CHEBI:29033"/>
        <dbReference type="ChEBI" id="CHEBI:29034"/>
        <dbReference type="ChEBI" id="CHEBI:132124"/>
        <dbReference type="EC" id="7.1.1.8"/>
    </reaction>
</comment>
<evidence type="ECO:0000256" key="8">
    <source>
        <dbReference type="ARBA" id="ARBA00023014"/>
    </source>
</evidence>
<comment type="subcellular location">
    <subcellularLocation>
        <location evidence="1">Membrane</location>
        <topology evidence="1">Single-pass membrane protein</topology>
    </subcellularLocation>
    <subcellularLocation>
        <location evidence="12">Mitochondrion inner membrane</location>
    </subcellularLocation>
</comment>
<dbReference type="Pfam" id="PF02921">
    <property type="entry name" value="UCR_TM"/>
    <property type="match status" value="1"/>
</dbReference>
<evidence type="ECO:0000313" key="14">
    <source>
        <dbReference type="Proteomes" id="UP000095285"/>
    </source>
</evidence>
<evidence type="ECO:0000256" key="4">
    <source>
        <dbReference type="ARBA" id="ARBA00022714"/>
    </source>
</evidence>
<dbReference type="Proteomes" id="UP000095285">
    <property type="component" value="Unassembled WGS sequence"/>
</dbReference>
<dbReference type="GO" id="GO:0046872">
    <property type="term" value="F:metal ion binding"/>
    <property type="evidence" value="ECO:0007669"/>
    <property type="project" value="UniProtKB-KW"/>
</dbReference>
<comment type="miscellaneous">
    <text evidence="11">The Rieske protein is a high potential 2Fe-2S protein.</text>
</comment>
<comment type="cofactor">
    <cofactor evidence="11">
        <name>[2Fe-2S] cluster</name>
        <dbReference type="ChEBI" id="CHEBI:190135"/>
    </cofactor>
    <text evidence="11">Binds 1 [2Fe-2S] cluster per subunit.</text>
</comment>
<reference evidence="15" key="2">
    <citation type="submission" date="2016-11" db="UniProtKB">
        <authorList>
            <consortium name="WormBaseParasite"/>
        </authorList>
    </citation>
    <scope>IDENTIFICATION</scope>
</reference>
<dbReference type="InterPro" id="IPR017941">
    <property type="entry name" value="Rieske_2Fe-2S"/>
</dbReference>
<dbReference type="Gene3D" id="2.102.10.10">
    <property type="entry name" value="Rieske [2Fe-2S] iron-sulphur domain"/>
    <property type="match status" value="1"/>
</dbReference>
<evidence type="ECO:0000259" key="13">
    <source>
        <dbReference type="PROSITE" id="PS51296"/>
    </source>
</evidence>
<evidence type="ECO:0000256" key="7">
    <source>
        <dbReference type="ARBA" id="ARBA00023004"/>
    </source>
</evidence>
<dbReference type="PROSITE" id="PS51296">
    <property type="entry name" value="RIESKE"/>
    <property type="match status" value="1"/>
</dbReference>
<keyword evidence="9" id="KW-0472">Membrane</keyword>
<dbReference type="STRING" id="7209.A0A1I7VJZ5"/>
<dbReference type="InterPro" id="IPR014349">
    <property type="entry name" value="Rieske_Fe-S_prot"/>
</dbReference>